<feature type="non-terminal residue" evidence="1">
    <location>
        <position position="76"/>
    </location>
</feature>
<dbReference type="InParanoid" id="A0A409X9G3"/>
<name>A0A409X9G3_9AGAR</name>
<gene>
    <name evidence="1" type="ORF">CVT26_004509</name>
</gene>
<protein>
    <submittedName>
        <fullName evidence="1">Uncharacterized protein</fullName>
    </submittedName>
</protein>
<proteinExistence type="predicted"/>
<sequence>MAHIRRSPSFSLDLIPLKSTKTKEMATNTPKLTQIGKYQYDLEPKYTKVTKNKMFLEDVQILEAEEEIDRQQALIR</sequence>
<dbReference type="AlphaFoldDB" id="A0A409X9G3"/>
<keyword evidence="2" id="KW-1185">Reference proteome</keyword>
<evidence type="ECO:0000313" key="1">
    <source>
        <dbReference type="EMBL" id="PPQ87370.1"/>
    </source>
</evidence>
<comment type="caution">
    <text evidence="1">The sequence shown here is derived from an EMBL/GenBank/DDBJ whole genome shotgun (WGS) entry which is preliminary data.</text>
</comment>
<reference evidence="1 2" key="1">
    <citation type="journal article" date="2018" name="Evol. Lett.">
        <title>Horizontal gene cluster transfer increased hallucinogenic mushroom diversity.</title>
        <authorList>
            <person name="Reynolds H.T."/>
            <person name="Vijayakumar V."/>
            <person name="Gluck-Thaler E."/>
            <person name="Korotkin H.B."/>
            <person name="Matheny P.B."/>
            <person name="Slot J.C."/>
        </authorList>
    </citation>
    <scope>NUCLEOTIDE SEQUENCE [LARGE SCALE GENOMIC DNA]</scope>
    <source>
        <strain evidence="1 2">SRW20</strain>
    </source>
</reference>
<dbReference type="EMBL" id="NHYE01003871">
    <property type="protein sequence ID" value="PPQ87370.1"/>
    <property type="molecule type" value="Genomic_DNA"/>
</dbReference>
<evidence type="ECO:0000313" key="2">
    <source>
        <dbReference type="Proteomes" id="UP000284706"/>
    </source>
</evidence>
<dbReference type="Proteomes" id="UP000284706">
    <property type="component" value="Unassembled WGS sequence"/>
</dbReference>
<accession>A0A409X9G3</accession>
<organism evidence="1 2">
    <name type="scientific">Gymnopilus dilepis</name>
    <dbReference type="NCBI Taxonomy" id="231916"/>
    <lineage>
        <taxon>Eukaryota</taxon>
        <taxon>Fungi</taxon>
        <taxon>Dikarya</taxon>
        <taxon>Basidiomycota</taxon>
        <taxon>Agaricomycotina</taxon>
        <taxon>Agaricomycetes</taxon>
        <taxon>Agaricomycetidae</taxon>
        <taxon>Agaricales</taxon>
        <taxon>Agaricineae</taxon>
        <taxon>Hymenogastraceae</taxon>
        <taxon>Gymnopilus</taxon>
    </lineage>
</organism>